<dbReference type="Pfam" id="PF00353">
    <property type="entry name" value="HemolysinCabind"/>
    <property type="match status" value="3"/>
</dbReference>
<dbReference type="Pfam" id="PF08548">
    <property type="entry name" value="Peptidase_M10_C"/>
    <property type="match status" value="1"/>
</dbReference>
<reference evidence="8" key="1">
    <citation type="submission" date="2015-07" db="EMBL/GenBank/DDBJ databases">
        <authorList>
            <person name="Rodrigo-Torres Lidia"/>
            <person name="Arahal R.David."/>
        </authorList>
    </citation>
    <scope>NUCLEOTIDE SEQUENCE [LARGE SCALE GENOMIC DNA]</scope>
    <source>
        <strain evidence="8">CECT 5096</strain>
    </source>
</reference>
<dbReference type="PANTHER" id="PTHR38340">
    <property type="entry name" value="S-LAYER PROTEIN"/>
    <property type="match status" value="1"/>
</dbReference>
<evidence type="ECO:0000313" key="7">
    <source>
        <dbReference type="EMBL" id="CTQ64894.1"/>
    </source>
</evidence>
<dbReference type="InterPro" id="IPR006026">
    <property type="entry name" value="Peptidase_Metallo"/>
</dbReference>
<dbReference type="SUPFAM" id="SSF55486">
    <property type="entry name" value="Metalloproteases ('zincins'), catalytic domain"/>
    <property type="match status" value="1"/>
</dbReference>
<organism evidence="7 8">
    <name type="scientific">Roseibium album</name>
    <dbReference type="NCBI Taxonomy" id="311410"/>
    <lineage>
        <taxon>Bacteria</taxon>
        <taxon>Pseudomonadati</taxon>
        <taxon>Pseudomonadota</taxon>
        <taxon>Alphaproteobacteria</taxon>
        <taxon>Hyphomicrobiales</taxon>
        <taxon>Stappiaceae</taxon>
        <taxon>Roseibium</taxon>
    </lineage>
</organism>
<comment type="cofactor">
    <cofactor evidence="1">
        <name>Ca(2+)</name>
        <dbReference type="ChEBI" id="CHEBI:29108"/>
    </cofactor>
</comment>
<dbReference type="GeneID" id="97673579"/>
<dbReference type="SMART" id="SM00235">
    <property type="entry name" value="ZnMc"/>
    <property type="match status" value="1"/>
</dbReference>
<evidence type="ECO:0000256" key="2">
    <source>
        <dbReference type="ARBA" id="ARBA00004613"/>
    </source>
</evidence>
<dbReference type="GO" id="GO:0008237">
    <property type="term" value="F:metallopeptidase activity"/>
    <property type="evidence" value="ECO:0007669"/>
    <property type="project" value="InterPro"/>
</dbReference>
<dbReference type="GO" id="GO:0005615">
    <property type="term" value="C:extracellular space"/>
    <property type="evidence" value="ECO:0007669"/>
    <property type="project" value="InterPro"/>
</dbReference>
<dbReference type="CDD" id="cd04277">
    <property type="entry name" value="ZnMc_serralysin_like"/>
    <property type="match status" value="1"/>
</dbReference>
<proteinExistence type="inferred from homology"/>
<dbReference type="InterPro" id="IPR050557">
    <property type="entry name" value="RTX_toxin/Mannuronan_C5-epim"/>
</dbReference>
<evidence type="ECO:0000256" key="3">
    <source>
        <dbReference type="ARBA" id="ARBA00009490"/>
    </source>
</evidence>
<keyword evidence="5" id="KW-0677">Repeat</keyword>
<dbReference type="AlphaFoldDB" id="A0A0M6ZD98"/>
<dbReference type="InterPro" id="IPR001343">
    <property type="entry name" value="Hemolysn_Ca-bd"/>
</dbReference>
<keyword evidence="7" id="KW-0378">Hydrolase</keyword>
<dbReference type="EC" id="3.4.24.40" evidence="7"/>
<keyword evidence="8" id="KW-1185">Reference proteome</keyword>
<gene>
    <name evidence="7" type="primary">prtA_2</name>
    <name evidence="7" type="ORF">LA5096_00563</name>
</gene>
<feature type="domain" description="Peptidase metallopeptidase" evidence="6">
    <location>
        <begin position="63"/>
        <end position="206"/>
    </location>
</feature>
<dbReference type="Gene3D" id="2.150.10.10">
    <property type="entry name" value="Serralysin-like metalloprotease, C-terminal"/>
    <property type="match status" value="2"/>
</dbReference>
<protein>
    <submittedName>
        <fullName evidence="7">Serralysin</fullName>
        <ecNumber evidence="7">3.4.24.40</ecNumber>
    </submittedName>
</protein>
<dbReference type="InterPro" id="IPR013858">
    <property type="entry name" value="Peptidase_M10B_C"/>
</dbReference>
<dbReference type="Proteomes" id="UP000049983">
    <property type="component" value="Unassembled WGS sequence"/>
</dbReference>
<keyword evidence="4" id="KW-0964">Secreted</keyword>
<evidence type="ECO:0000259" key="6">
    <source>
        <dbReference type="SMART" id="SM00235"/>
    </source>
</evidence>
<evidence type="ECO:0000256" key="1">
    <source>
        <dbReference type="ARBA" id="ARBA00001913"/>
    </source>
</evidence>
<dbReference type="InterPro" id="IPR024079">
    <property type="entry name" value="MetalloPept_cat_dom_sf"/>
</dbReference>
<dbReference type="PANTHER" id="PTHR38340:SF1">
    <property type="entry name" value="S-LAYER PROTEIN"/>
    <property type="match status" value="1"/>
</dbReference>
<evidence type="ECO:0000256" key="5">
    <source>
        <dbReference type="ARBA" id="ARBA00022737"/>
    </source>
</evidence>
<dbReference type="InterPro" id="IPR034033">
    <property type="entry name" value="Serralysin-like"/>
</dbReference>
<dbReference type="GO" id="GO:0008270">
    <property type="term" value="F:zinc ion binding"/>
    <property type="evidence" value="ECO:0007669"/>
    <property type="project" value="InterPro"/>
</dbReference>
<dbReference type="OrthoDB" id="7355596at2"/>
<name>A0A0M6ZD98_9HYPH</name>
<dbReference type="PRINTS" id="PR00313">
    <property type="entry name" value="CABNDNGRPT"/>
</dbReference>
<sequence length="679" mass="70611">MCELCFATGRTEEIPYVAGFSCVDGSGTAASTGADGSAVLSAPLPVFSNDQIADQLTQETSNGSPIAFNAGPGDTITVDITGLTNDGKFLATNALEAWENVTGINFSFVSSGAQITFDDESSGAYANYSWWSNGDMISADVNVSKGWLSSYGTGINSYSFQTYIHEIGHALGLRHGGNYNGSATYGVDNHYLNDSWQATVMSYFSQTENTYVNASYAYVITPMVADIVAIQDLYGTPASIRTGATIYGNNSNAGGYLETFFDSNQTAAMTIYDNGGTDLFDFSHVGANQRIDLNQEAISNVGGLTGNLIVARGTIIENAYGGGGNDELIGNDADNTLLGNSGNDDLIGGGGNDILRGGYGNDNMSGGAGNDTIYYTNGDTFWVNGAPKDVGGSGTDTLVMESGSVFNTSGLSWYGFEKFIGAGRNDRVVGNDGTVDYVLDGGGGNDTLIGSGGDDELIGGAGNDFLRGGWGNDSVSGGGGNDTIYYASGDLFWESGTPKDVGGSGIDKLIIESGSKFNTSGLSWYGFEEFQGAEKSDRVIGNDASVDYWMNGGGGNDFLKGNDGTDTLIGAAGNDTLDAGSSSGGWQNLEGGAGNDSYVVSSNGGWINIVELISNGIDTLFFKDLQVSDVEASSDSDSNMLLSWASGAGQVKINDLGVYVDNFEFSDGTVLQADDFAFV</sequence>
<evidence type="ECO:0000313" key="8">
    <source>
        <dbReference type="Proteomes" id="UP000049983"/>
    </source>
</evidence>
<dbReference type="SUPFAM" id="SSF51120">
    <property type="entry name" value="beta-Roll"/>
    <property type="match status" value="3"/>
</dbReference>
<dbReference type="STRING" id="311410.LA5095_03196"/>
<accession>A0A0M6ZD98</accession>
<dbReference type="GO" id="GO:0006508">
    <property type="term" value="P:proteolysis"/>
    <property type="evidence" value="ECO:0007669"/>
    <property type="project" value="InterPro"/>
</dbReference>
<dbReference type="EMBL" id="CXWC01000001">
    <property type="protein sequence ID" value="CTQ64894.1"/>
    <property type="molecule type" value="Genomic_DNA"/>
</dbReference>
<evidence type="ECO:0000256" key="4">
    <source>
        <dbReference type="ARBA" id="ARBA00022525"/>
    </source>
</evidence>
<dbReference type="Pfam" id="PF13583">
    <property type="entry name" value="Reprolysin_4"/>
    <property type="match status" value="1"/>
</dbReference>
<dbReference type="PROSITE" id="PS00330">
    <property type="entry name" value="HEMOLYSIN_CALCIUM"/>
    <property type="match status" value="3"/>
</dbReference>
<comment type="similarity">
    <text evidence="3">Belongs to the peptidase M10B family.</text>
</comment>
<dbReference type="GO" id="GO:0005509">
    <property type="term" value="F:calcium ion binding"/>
    <property type="evidence" value="ECO:0007669"/>
    <property type="project" value="InterPro"/>
</dbReference>
<dbReference type="RefSeq" id="WP_055116518.1">
    <property type="nucleotide sequence ID" value="NZ_CXWA01000003.1"/>
</dbReference>
<dbReference type="Gene3D" id="3.40.390.10">
    <property type="entry name" value="Collagenase (Catalytic Domain)"/>
    <property type="match status" value="1"/>
</dbReference>
<dbReference type="InterPro" id="IPR018511">
    <property type="entry name" value="Hemolysin-typ_Ca-bd_CS"/>
</dbReference>
<comment type="subcellular location">
    <subcellularLocation>
        <location evidence="2">Secreted</location>
    </subcellularLocation>
</comment>
<dbReference type="InterPro" id="IPR011049">
    <property type="entry name" value="Serralysin-like_metalloprot_C"/>
</dbReference>